<dbReference type="Proteomes" id="UP000717752">
    <property type="component" value="Unassembled WGS sequence"/>
</dbReference>
<protein>
    <recommendedName>
        <fullName evidence="1">DUF6894 domain-containing protein</fullName>
    </recommendedName>
</protein>
<evidence type="ECO:0000259" key="1">
    <source>
        <dbReference type="Pfam" id="PF21834"/>
    </source>
</evidence>
<evidence type="ECO:0000313" key="2">
    <source>
        <dbReference type="EMBL" id="MBW9054591.1"/>
    </source>
</evidence>
<dbReference type="RefSeq" id="WP_220335947.1">
    <property type="nucleotide sequence ID" value="NZ_JAEUAK010000007.1"/>
</dbReference>
<evidence type="ECO:0000313" key="3">
    <source>
        <dbReference type="Proteomes" id="UP000717752"/>
    </source>
</evidence>
<dbReference type="EMBL" id="JAEUAK010000007">
    <property type="protein sequence ID" value="MBW9054591.1"/>
    <property type="molecule type" value="Genomic_DNA"/>
</dbReference>
<organism evidence="2 3">
    <name type="scientific">Rhizobium mesosinicum</name>
    <dbReference type="NCBI Taxonomy" id="335017"/>
    <lineage>
        <taxon>Bacteria</taxon>
        <taxon>Pseudomonadati</taxon>
        <taxon>Pseudomonadota</taxon>
        <taxon>Alphaproteobacteria</taxon>
        <taxon>Hyphomicrobiales</taxon>
        <taxon>Rhizobiaceae</taxon>
        <taxon>Rhizobium/Agrobacterium group</taxon>
        <taxon>Rhizobium</taxon>
    </lineage>
</organism>
<sequence length="87" mass="9683">MQKFFFQVIDRTSPEPAEVAHEFSSLDDAKREAKLALAQMACDGLPEAPLNMISVELFDEDRAPIAEFRLLLEEISKTPPPTPPVGQ</sequence>
<dbReference type="InterPro" id="IPR054189">
    <property type="entry name" value="DUF6894"/>
</dbReference>
<accession>A0ABS7GXF1</accession>
<name>A0ABS7GXF1_9HYPH</name>
<gene>
    <name evidence="2" type="ORF">JNB85_19495</name>
</gene>
<proteinExistence type="predicted"/>
<feature type="domain" description="DUF6894" evidence="1">
    <location>
        <begin position="4"/>
        <end position="69"/>
    </location>
</feature>
<comment type="caution">
    <text evidence="2">The sequence shown here is derived from an EMBL/GenBank/DDBJ whole genome shotgun (WGS) entry which is preliminary data.</text>
</comment>
<reference evidence="2 3" key="1">
    <citation type="journal article" date="2021" name="MBio">
        <title>Poor Competitiveness of Bradyrhizobium in Pigeon Pea Root Colonization in Indian Soils.</title>
        <authorList>
            <person name="Chalasani D."/>
            <person name="Basu A."/>
            <person name="Pullabhotla S.V.S.R.N."/>
            <person name="Jorrin B."/>
            <person name="Neal A.L."/>
            <person name="Poole P.S."/>
            <person name="Podile A.R."/>
            <person name="Tkacz A."/>
        </authorList>
    </citation>
    <scope>NUCLEOTIDE SEQUENCE [LARGE SCALE GENOMIC DNA]</scope>
    <source>
        <strain evidence="2 3">HU56</strain>
    </source>
</reference>
<dbReference type="Pfam" id="PF21834">
    <property type="entry name" value="DUF6894"/>
    <property type="match status" value="1"/>
</dbReference>
<keyword evidence="3" id="KW-1185">Reference proteome</keyword>